<gene>
    <name evidence="2" type="ORF">EXIGLDRAFT_846730</name>
</gene>
<dbReference type="OrthoDB" id="3364808at2759"/>
<reference evidence="2 3" key="1">
    <citation type="journal article" date="2016" name="Mol. Biol. Evol.">
        <title>Comparative Genomics of Early-Diverging Mushroom-Forming Fungi Provides Insights into the Origins of Lignocellulose Decay Capabilities.</title>
        <authorList>
            <person name="Nagy L.G."/>
            <person name="Riley R."/>
            <person name="Tritt A."/>
            <person name="Adam C."/>
            <person name="Daum C."/>
            <person name="Floudas D."/>
            <person name="Sun H."/>
            <person name="Yadav J.S."/>
            <person name="Pangilinan J."/>
            <person name="Larsson K.H."/>
            <person name="Matsuura K."/>
            <person name="Barry K."/>
            <person name="Labutti K."/>
            <person name="Kuo R."/>
            <person name="Ohm R.A."/>
            <person name="Bhattacharya S.S."/>
            <person name="Shirouzu T."/>
            <person name="Yoshinaga Y."/>
            <person name="Martin F.M."/>
            <person name="Grigoriev I.V."/>
            <person name="Hibbett D.S."/>
        </authorList>
    </citation>
    <scope>NUCLEOTIDE SEQUENCE [LARGE SCALE GENOMIC DNA]</scope>
    <source>
        <strain evidence="2 3">HHB12029</strain>
    </source>
</reference>
<evidence type="ECO:0000313" key="2">
    <source>
        <dbReference type="EMBL" id="KZV79230.1"/>
    </source>
</evidence>
<accession>A0A166NJK3</accession>
<dbReference type="AlphaFoldDB" id="A0A166NJK3"/>
<keyword evidence="3" id="KW-1185">Reference proteome</keyword>
<feature type="region of interest" description="Disordered" evidence="1">
    <location>
        <begin position="66"/>
        <end position="105"/>
    </location>
</feature>
<dbReference type="Proteomes" id="UP000077266">
    <property type="component" value="Unassembled WGS sequence"/>
</dbReference>
<sequence>MDIDPAYYKKNIVDLTDAELVTLGFLGENVHPHVKYIVEKIQADPKHLGTVTCGMMTHLVWKYPSRAPAPQDATSTRPPSPTTPRPSKNQLPAVDEQVTTSTSGQ</sequence>
<dbReference type="EMBL" id="KV426655">
    <property type="protein sequence ID" value="KZV79230.1"/>
    <property type="molecule type" value="Genomic_DNA"/>
</dbReference>
<name>A0A166NJK3_EXIGL</name>
<dbReference type="InParanoid" id="A0A166NJK3"/>
<protein>
    <submittedName>
        <fullName evidence="2">Uncharacterized protein</fullName>
    </submittedName>
</protein>
<evidence type="ECO:0000313" key="3">
    <source>
        <dbReference type="Proteomes" id="UP000077266"/>
    </source>
</evidence>
<organism evidence="2 3">
    <name type="scientific">Exidia glandulosa HHB12029</name>
    <dbReference type="NCBI Taxonomy" id="1314781"/>
    <lineage>
        <taxon>Eukaryota</taxon>
        <taxon>Fungi</taxon>
        <taxon>Dikarya</taxon>
        <taxon>Basidiomycota</taxon>
        <taxon>Agaricomycotina</taxon>
        <taxon>Agaricomycetes</taxon>
        <taxon>Auriculariales</taxon>
        <taxon>Exidiaceae</taxon>
        <taxon>Exidia</taxon>
    </lineage>
</organism>
<evidence type="ECO:0000256" key="1">
    <source>
        <dbReference type="SAM" id="MobiDB-lite"/>
    </source>
</evidence>
<proteinExistence type="predicted"/>